<evidence type="ECO:0000256" key="1">
    <source>
        <dbReference type="SAM" id="MobiDB-lite"/>
    </source>
</evidence>
<feature type="compositionally biased region" description="Polar residues" evidence="1">
    <location>
        <begin position="64"/>
        <end position="84"/>
    </location>
</feature>
<gene>
    <name evidence="2" type="ORF">E1301_Tti009351</name>
</gene>
<dbReference type="Proteomes" id="UP000324632">
    <property type="component" value="Chromosome 9"/>
</dbReference>
<reference evidence="2 3" key="1">
    <citation type="journal article" date="2019" name="Mol. Ecol. Resour.">
        <title>Chromosome-level genome assembly of Triplophysa tibetana, a fish adapted to the harsh high-altitude environment of the Tibetan Plateau.</title>
        <authorList>
            <person name="Yang X."/>
            <person name="Liu H."/>
            <person name="Ma Z."/>
            <person name="Zou Y."/>
            <person name="Zou M."/>
            <person name="Mao Y."/>
            <person name="Li X."/>
            <person name="Wang H."/>
            <person name="Chen T."/>
            <person name="Wang W."/>
            <person name="Yang R."/>
        </authorList>
    </citation>
    <scope>NUCLEOTIDE SEQUENCE [LARGE SCALE GENOMIC DNA]</scope>
    <source>
        <strain evidence="2">TTIB1903HZAU</strain>
        <tissue evidence="2">Muscle</tissue>
    </source>
</reference>
<protein>
    <submittedName>
        <fullName evidence="2">Uncharacterized protein</fullName>
    </submittedName>
</protein>
<dbReference type="AlphaFoldDB" id="A0A5A9P1M4"/>
<proteinExistence type="predicted"/>
<keyword evidence="3" id="KW-1185">Reference proteome</keyword>
<name>A0A5A9P1M4_9TELE</name>
<dbReference type="EMBL" id="SOYY01000009">
    <property type="protein sequence ID" value="KAA0716404.1"/>
    <property type="molecule type" value="Genomic_DNA"/>
</dbReference>
<evidence type="ECO:0000313" key="3">
    <source>
        <dbReference type="Proteomes" id="UP000324632"/>
    </source>
</evidence>
<comment type="caution">
    <text evidence="2">The sequence shown here is derived from an EMBL/GenBank/DDBJ whole genome shotgun (WGS) entry which is preliminary data.</text>
</comment>
<organism evidence="2 3">
    <name type="scientific">Triplophysa tibetana</name>
    <dbReference type="NCBI Taxonomy" id="1572043"/>
    <lineage>
        <taxon>Eukaryota</taxon>
        <taxon>Metazoa</taxon>
        <taxon>Chordata</taxon>
        <taxon>Craniata</taxon>
        <taxon>Vertebrata</taxon>
        <taxon>Euteleostomi</taxon>
        <taxon>Actinopterygii</taxon>
        <taxon>Neopterygii</taxon>
        <taxon>Teleostei</taxon>
        <taxon>Ostariophysi</taxon>
        <taxon>Cypriniformes</taxon>
        <taxon>Nemacheilidae</taxon>
        <taxon>Triplophysa</taxon>
    </lineage>
</organism>
<accession>A0A5A9P1M4</accession>
<feature type="region of interest" description="Disordered" evidence="1">
    <location>
        <begin position="61"/>
        <end position="109"/>
    </location>
</feature>
<feature type="compositionally biased region" description="Acidic residues" evidence="1">
    <location>
        <begin position="86"/>
        <end position="109"/>
    </location>
</feature>
<sequence length="109" mass="12549">MCFNSKANDSFHYRENQVFHKNIENEKPPLPPRDQFQSMDSVDQGYEHVEPLPDYVVVEESAPTEPQQPFTPQYATVETKSQDGVSVEEDYDDVEMPSNNDSEDYDEVG</sequence>
<evidence type="ECO:0000313" key="2">
    <source>
        <dbReference type="EMBL" id="KAA0716404.1"/>
    </source>
</evidence>